<dbReference type="PROSITE" id="PS00397">
    <property type="entry name" value="RECOMBINASES_1"/>
    <property type="match status" value="1"/>
</dbReference>
<reference evidence="7 8" key="1">
    <citation type="journal article" date="2020" name="Arch. Microbiol.">
        <title>Bradyrhizobium uaiense sp. nov., a new highly efficient cowpea symbiont.</title>
        <authorList>
            <person name="Cabral Michel D."/>
            <person name="Azarias Guimaraes A."/>
            <person name="Martins da Costa E."/>
            <person name="Soares de Carvalho T."/>
            <person name="Balsanelli E."/>
            <person name="Willems A."/>
            <person name="Maltempi de Souza E."/>
            <person name="de Souza Moreira F.M."/>
        </authorList>
    </citation>
    <scope>NUCLEOTIDE SEQUENCE [LARGE SCALE GENOMIC DNA]</scope>
    <source>
        <strain evidence="7 8">UFLA 03-164</strain>
    </source>
</reference>
<name>A0A6P1BFC8_9BRAD</name>
<protein>
    <submittedName>
        <fullName evidence="7">Recombinase family protein</fullName>
    </submittedName>
</protein>
<dbReference type="Proteomes" id="UP000468531">
    <property type="component" value="Unassembled WGS sequence"/>
</dbReference>
<dbReference type="InterPro" id="IPR006119">
    <property type="entry name" value="Resolv_N"/>
</dbReference>
<dbReference type="AlphaFoldDB" id="A0A6P1BFC8"/>
<evidence type="ECO:0000313" key="8">
    <source>
        <dbReference type="Proteomes" id="UP000468531"/>
    </source>
</evidence>
<dbReference type="Gene3D" id="3.40.50.1390">
    <property type="entry name" value="Resolvase, N-terminal catalytic domain"/>
    <property type="match status" value="1"/>
</dbReference>
<dbReference type="SUPFAM" id="SSF53041">
    <property type="entry name" value="Resolvase-like"/>
    <property type="match status" value="1"/>
</dbReference>
<evidence type="ECO:0000256" key="5">
    <source>
        <dbReference type="PROSITE-ProRule" id="PRU10137"/>
    </source>
</evidence>
<dbReference type="RefSeq" id="WP_163153908.1">
    <property type="nucleotide sequence ID" value="NZ_VKHP01000046.1"/>
</dbReference>
<evidence type="ECO:0000259" key="6">
    <source>
        <dbReference type="PROSITE" id="PS51736"/>
    </source>
</evidence>
<dbReference type="InterPro" id="IPR036162">
    <property type="entry name" value="Resolvase-like_N_sf"/>
</dbReference>
<accession>A0A6P1BFC8</accession>
<evidence type="ECO:0000313" key="7">
    <source>
        <dbReference type="EMBL" id="NEU96939.1"/>
    </source>
</evidence>
<dbReference type="PROSITE" id="PS51736">
    <property type="entry name" value="RECOMBINASES_3"/>
    <property type="match status" value="1"/>
</dbReference>
<dbReference type="GO" id="GO:0000150">
    <property type="term" value="F:DNA strand exchange activity"/>
    <property type="evidence" value="ECO:0007669"/>
    <property type="project" value="InterPro"/>
</dbReference>
<evidence type="ECO:0000256" key="2">
    <source>
        <dbReference type="ARBA" id="ARBA00023125"/>
    </source>
</evidence>
<keyword evidence="1" id="KW-0229">DNA integration</keyword>
<dbReference type="EMBL" id="VKHP01000046">
    <property type="protein sequence ID" value="NEU96939.1"/>
    <property type="molecule type" value="Genomic_DNA"/>
</dbReference>
<keyword evidence="2" id="KW-0238">DNA-binding</keyword>
<dbReference type="GO" id="GO:0015074">
    <property type="term" value="P:DNA integration"/>
    <property type="evidence" value="ECO:0007669"/>
    <property type="project" value="UniProtKB-KW"/>
</dbReference>
<keyword evidence="3" id="KW-0233">DNA recombination</keyword>
<dbReference type="InterPro" id="IPR050639">
    <property type="entry name" value="SSR_resolvase"/>
</dbReference>
<dbReference type="SMART" id="SM00857">
    <property type="entry name" value="Resolvase"/>
    <property type="match status" value="1"/>
</dbReference>
<feature type="domain" description="Resolvase/invertase-type recombinase catalytic" evidence="6">
    <location>
        <begin position="3"/>
        <end position="147"/>
    </location>
</feature>
<gene>
    <name evidence="7" type="ORF">FNJ47_14085</name>
</gene>
<evidence type="ECO:0000256" key="3">
    <source>
        <dbReference type="ARBA" id="ARBA00023172"/>
    </source>
</evidence>
<comment type="caution">
    <text evidence="7">The sequence shown here is derived from an EMBL/GenBank/DDBJ whole genome shotgun (WGS) entry which is preliminary data.</text>
</comment>
<proteinExistence type="predicted"/>
<evidence type="ECO:0000256" key="4">
    <source>
        <dbReference type="PIRSR" id="PIRSR606118-50"/>
    </source>
</evidence>
<dbReference type="CDD" id="cd03768">
    <property type="entry name" value="SR_ResInv"/>
    <property type="match status" value="1"/>
</dbReference>
<keyword evidence="8" id="KW-1185">Reference proteome</keyword>
<dbReference type="PANTHER" id="PTHR30461">
    <property type="entry name" value="DNA-INVERTASE FROM LAMBDOID PROPHAGE"/>
    <property type="match status" value="1"/>
</dbReference>
<dbReference type="InterPro" id="IPR006118">
    <property type="entry name" value="Recombinase_CS"/>
</dbReference>
<dbReference type="GO" id="GO:0003677">
    <property type="term" value="F:DNA binding"/>
    <property type="evidence" value="ECO:0007669"/>
    <property type="project" value="UniProtKB-KW"/>
</dbReference>
<evidence type="ECO:0000256" key="1">
    <source>
        <dbReference type="ARBA" id="ARBA00022908"/>
    </source>
</evidence>
<organism evidence="7 8">
    <name type="scientific">Bradyrhizobium uaiense</name>
    <dbReference type="NCBI Taxonomy" id="2594946"/>
    <lineage>
        <taxon>Bacteria</taxon>
        <taxon>Pseudomonadati</taxon>
        <taxon>Pseudomonadota</taxon>
        <taxon>Alphaproteobacteria</taxon>
        <taxon>Hyphomicrobiales</taxon>
        <taxon>Nitrobacteraceae</taxon>
        <taxon>Bradyrhizobium</taxon>
    </lineage>
</organism>
<feature type="active site" description="O-(5'-phospho-DNA)-serine intermediate" evidence="4 5">
    <location>
        <position position="11"/>
    </location>
</feature>
<sequence>MKRVAIYLRVSTSKQDTENQLRELTAVADRSGWEIWKVYEDAGISGAKGRDKRPGLDALLKAVNAKEFDMVAAWSVDRLGRSLTDLLSILQGLHEKGVDLFLHQQGLDTSTTAGKAMFQMLGVFAEFERGIIRERVNAGLARARAKGKKLGRRPVDASVEMQIRDLRANGDGILKIGRKLGVGTSVVQRVVRGVPKHLTA</sequence>
<dbReference type="Pfam" id="PF00239">
    <property type="entry name" value="Resolvase"/>
    <property type="match status" value="1"/>
</dbReference>
<dbReference type="PANTHER" id="PTHR30461:SF2">
    <property type="entry name" value="SERINE RECOMBINASE PINE-RELATED"/>
    <property type="match status" value="1"/>
</dbReference>